<name>A0A917ZCU2_9GAMM</name>
<dbReference type="EMBL" id="BMLT01000004">
    <property type="protein sequence ID" value="GGO81018.1"/>
    <property type="molecule type" value="Genomic_DNA"/>
</dbReference>
<reference evidence="1 2" key="1">
    <citation type="journal article" date="2014" name="Int. J. Syst. Evol. Microbiol.">
        <title>Complete genome sequence of Corynebacterium casei LMG S-19264T (=DSM 44701T), isolated from a smear-ripened cheese.</title>
        <authorList>
            <consortium name="US DOE Joint Genome Institute (JGI-PGF)"/>
            <person name="Walter F."/>
            <person name="Albersmeier A."/>
            <person name="Kalinowski J."/>
            <person name="Ruckert C."/>
        </authorList>
    </citation>
    <scope>NUCLEOTIDE SEQUENCE [LARGE SCALE GENOMIC DNA]</scope>
    <source>
        <strain evidence="1 2">CGMCC 1.7286</strain>
    </source>
</reference>
<evidence type="ECO:0000313" key="2">
    <source>
        <dbReference type="Proteomes" id="UP000599578"/>
    </source>
</evidence>
<comment type="caution">
    <text evidence="1">The sequence shown here is derived from an EMBL/GenBank/DDBJ whole genome shotgun (WGS) entry which is preliminary data.</text>
</comment>
<dbReference type="Proteomes" id="UP000599578">
    <property type="component" value="Unassembled WGS sequence"/>
</dbReference>
<proteinExistence type="predicted"/>
<dbReference type="Pfam" id="PF11197">
    <property type="entry name" value="DUF2835"/>
    <property type="match status" value="1"/>
</dbReference>
<evidence type="ECO:0000313" key="1">
    <source>
        <dbReference type="EMBL" id="GGO81018.1"/>
    </source>
</evidence>
<keyword evidence="2" id="KW-1185">Reference proteome</keyword>
<dbReference type="InterPro" id="IPR021363">
    <property type="entry name" value="DUF2835"/>
</dbReference>
<accession>A0A917ZCU2</accession>
<dbReference type="AlphaFoldDB" id="A0A917ZCU2"/>
<sequence>MTQSIVVELNIDRERYLQYYRNGRETQVLAVASDGRRVRFPARILQPFVLHQGVHGRFRIDFDDQGRFRHIVQLR</sequence>
<organism evidence="1 2">
    <name type="scientific">Marinobacterium nitratireducens</name>
    <dbReference type="NCBI Taxonomy" id="518897"/>
    <lineage>
        <taxon>Bacteria</taxon>
        <taxon>Pseudomonadati</taxon>
        <taxon>Pseudomonadota</taxon>
        <taxon>Gammaproteobacteria</taxon>
        <taxon>Oceanospirillales</taxon>
        <taxon>Oceanospirillaceae</taxon>
        <taxon>Marinobacterium</taxon>
    </lineage>
</organism>
<dbReference type="RefSeq" id="WP_188860352.1">
    <property type="nucleotide sequence ID" value="NZ_BMLT01000004.1"/>
</dbReference>
<evidence type="ECO:0008006" key="3">
    <source>
        <dbReference type="Google" id="ProtNLM"/>
    </source>
</evidence>
<gene>
    <name evidence="1" type="ORF">GCM10011348_19050</name>
</gene>
<protein>
    <recommendedName>
        <fullName evidence="3">Topoisomerase II</fullName>
    </recommendedName>
</protein>